<dbReference type="Gene3D" id="3.20.20.450">
    <property type="entry name" value="EAL domain"/>
    <property type="match status" value="1"/>
</dbReference>
<dbReference type="CDD" id="cd01948">
    <property type="entry name" value="EAL"/>
    <property type="match status" value="1"/>
</dbReference>
<keyword evidence="2" id="KW-0812">Transmembrane</keyword>
<feature type="transmembrane region" description="Helical" evidence="2">
    <location>
        <begin position="271"/>
        <end position="291"/>
    </location>
</feature>
<dbReference type="PROSITE" id="PS50883">
    <property type="entry name" value="EAL"/>
    <property type="match status" value="1"/>
</dbReference>
<dbReference type="Proteomes" id="UP000555552">
    <property type="component" value="Unassembled WGS sequence"/>
</dbReference>
<keyword evidence="2" id="KW-1133">Transmembrane helix</keyword>
<keyword evidence="6" id="KW-1185">Reference proteome</keyword>
<dbReference type="InterPro" id="IPR001633">
    <property type="entry name" value="EAL_dom"/>
</dbReference>
<feature type="region of interest" description="Disordered" evidence="1">
    <location>
        <begin position="443"/>
        <end position="462"/>
    </location>
</feature>
<feature type="transmembrane region" description="Helical" evidence="2">
    <location>
        <begin position="210"/>
        <end position="231"/>
    </location>
</feature>
<gene>
    <name evidence="5" type="ORF">HLB09_05620</name>
</gene>
<feature type="transmembrane region" description="Helical" evidence="2">
    <location>
        <begin position="42"/>
        <end position="58"/>
    </location>
</feature>
<organism evidence="5 6">
    <name type="scientific">Pseudokineococcus marinus</name>
    <dbReference type="NCBI Taxonomy" id="351215"/>
    <lineage>
        <taxon>Bacteria</taxon>
        <taxon>Bacillati</taxon>
        <taxon>Actinomycetota</taxon>
        <taxon>Actinomycetes</taxon>
        <taxon>Kineosporiales</taxon>
        <taxon>Kineosporiaceae</taxon>
        <taxon>Pseudokineococcus</taxon>
    </lineage>
</organism>
<accession>A0A849BHG5</accession>
<evidence type="ECO:0000313" key="6">
    <source>
        <dbReference type="Proteomes" id="UP000555552"/>
    </source>
</evidence>
<protein>
    <submittedName>
        <fullName evidence="5">EAL domain-containing protein</fullName>
    </submittedName>
</protein>
<dbReference type="InterPro" id="IPR043128">
    <property type="entry name" value="Rev_trsase/Diguanyl_cyclase"/>
</dbReference>
<comment type="caution">
    <text evidence="5">The sequence shown here is derived from an EMBL/GenBank/DDBJ whole genome shotgun (WGS) entry which is preliminary data.</text>
</comment>
<dbReference type="PROSITE" id="PS50887">
    <property type="entry name" value="GGDEF"/>
    <property type="match status" value="1"/>
</dbReference>
<dbReference type="PANTHER" id="PTHR33121">
    <property type="entry name" value="CYCLIC DI-GMP PHOSPHODIESTERASE PDEF"/>
    <property type="match status" value="1"/>
</dbReference>
<evidence type="ECO:0000259" key="3">
    <source>
        <dbReference type="PROSITE" id="PS50883"/>
    </source>
</evidence>
<dbReference type="SMART" id="SM00052">
    <property type="entry name" value="EAL"/>
    <property type="match status" value="1"/>
</dbReference>
<dbReference type="CDD" id="cd01949">
    <property type="entry name" value="GGDEF"/>
    <property type="match status" value="1"/>
</dbReference>
<proteinExistence type="predicted"/>
<dbReference type="Pfam" id="PF00563">
    <property type="entry name" value="EAL"/>
    <property type="match status" value="1"/>
</dbReference>
<reference evidence="5 6" key="1">
    <citation type="submission" date="2020-05" db="EMBL/GenBank/DDBJ databases">
        <title>MicrobeNet Type strains.</title>
        <authorList>
            <person name="Nicholson A.C."/>
        </authorList>
    </citation>
    <scope>NUCLEOTIDE SEQUENCE [LARGE SCALE GENOMIC DNA]</scope>
    <source>
        <strain evidence="5 6">JCM 14547</strain>
    </source>
</reference>
<dbReference type="Gene3D" id="3.30.70.270">
    <property type="match status" value="1"/>
</dbReference>
<evidence type="ECO:0000256" key="1">
    <source>
        <dbReference type="SAM" id="MobiDB-lite"/>
    </source>
</evidence>
<feature type="domain" description="GGDEF" evidence="4">
    <location>
        <begin position="359"/>
        <end position="512"/>
    </location>
</feature>
<feature type="transmembrane region" description="Helical" evidence="2">
    <location>
        <begin position="143"/>
        <end position="164"/>
    </location>
</feature>
<dbReference type="NCBIfam" id="TIGR00254">
    <property type="entry name" value="GGDEF"/>
    <property type="match status" value="1"/>
</dbReference>
<dbReference type="EMBL" id="JABEMA010000051">
    <property type="protein sequence ID" value="NNH22579.1"/>
    <property type="molecule type" value="Genomic_DNA"/>
</dbReference>
<keyword evidence="2" id="KW-0472">Membrane</keyword>
<dbReference type="InterPro" id="IPR035919">
    <property type="entry name" value="EAL_sf"/>
</dbReference>
<dbReference type="PANTHER" id="PTHR33121:SF70">
    <property type="entry name" value="SIGNALING PROTEIN YKOW"/>
    <property type="match status" value="1"/>
</dbReference>
<dbReference type="InterPro" id="IPR050706">
    <property type="entry name" value="Cyclic-di-GMP_PDE-like"/>
</dbReference>
<dbReference type="SUPFAM" id="SSF141868">
    <property type="entry name" value="EAL domain-like"/>
    <property type="match status" value="1"/>
</dbReference>
<feature type="transmembrane region" description="Helical" evidence="2">
    <location>
        <begin position="70"/>
        <end position="90"/>
    </location>
</feature>
<feature type="domain" description="EAL" evidence="3">
    <location>
        <begin position="535"/>
        <end position="791"/>
    </location>
</feature>
<dbReference type="Pfam" id="PF00990">
    <property type="entry name" value="GGDEF"/>
    <property type="match status" value="1"/>
</dbReference>
<feature type="transmembrane region" description="Helical" evidence="2">
    <location>
        <begin position="184"/>
        <end position="203"/>
    </location>
</feature>
<evidence type="ECO:0000313" key="5">
    <source>
        <dbReference type="EMBL" id="NNH22579.1"/>
    </source>
</evidence>
<sequence>MPSASPVPARTARRVVRAVVVVSPLVLLAVLAAAGWGLAGSVAYSVLAVLGLLVLGASPRRQPAGRAPWVLLAVGSAILVSGQLSLMWLVDDYAPERSPEVWLSGLQQRPGAFAVGLVAYPVLLAGQLVLLRQRVERVLPSSWLDVLVAASLLAAASWAFVVPAAGRALGLDPLGALLLSARPLLDLLVLAFAVSTWGLSGWATDRRLPMLAVAFAVLAASDTAGALHVAGVVGGPVVGAGVDVGRLTALGVAAAAAATPATRPTGARVDTLGAVVTPVLVLVLCVALLVLDQVRPLPPTAVALVLATLLLVGAKLLVVIREVVLLAGSRQQALTDDLTGLANRRAFDRALAAAARDARPAGVLLVDLDRFKEVNDRHGHAAGDELLRRTARALRDVVPRRAVVARLGGDEFAVLLPGADVDAARTVAEDVVTAVGGVTVAGAGPGGTGPGVSGPGGGTGPAPAVVGASVGVATTPDAGGDPVEAEELLRRADAAMFVAKRAGREHAPGHDGAGHDVPGGWGVYDQAADAERRERRETLEGLRVVLAGAPGAGELEVHYQPQVAASGVVVGAEALVRWRHPDRGLLAPAAFLDLAEERGLMGALTARVLRRAAADAAGWARRGHRLRVSVNVSTSVLVDPGLMPLVEEVLARTPLAASDLVLEITETMLMKDPERALPTARRLAERGVGLSIDDYGTGYASMGYLDDLPATELKLDRAFTARLGRRERTAAIVRTTVDLADRLGLRLVAEGVEDDATLRALHGLGVDETQGYLHSRPLDAAAFGCWLDERAARTSGSPAPRTGAGVVTR</sequence>
<feature type="transmembrane region" description="Helical" evidence="2">
    <location>
        <begin position="110"/>
        <end position="131"/>
    </location>
</feature>
<evidence type="ECO:0000256" key="2">
    <source>
        <dbReference type="SAM" id="Phobius"/>
    </source>
</evidence>
<dbReference type="SMART" id="SM00267">
    <property type="entry name" value="GGDEF"/>
    <property type="match status" value="1"/>
</dbReference>
<dbReference type="InterPro" id="IPR029787">
    <property type="entry name" value="Nucleotide_cyclase"/>
</dbReference>
<dbReference type="AlphaFoldDB" id="A0A849BHG5"/>
<feature type="transmembrane region" description="Helical" evidence="2">
    <location>
        <begin position="297"/>
        <end position="320"/>
    </location>
</feature>
<dbReference type="GO" id="GO:0071111">
    <property type="term" value="F:cyclic-guanylate-specific phosphodiesterase activity"/>
    <property type="evidence" value="ECO:0007669"/>
    <property type="project" value="InterPro"/>
</dbReference>
<dbReference type="SUPFAM" id="SSF55073">
    <property type="entry name" value="Nucleotide cyclase"/>
    <property type="match status" value="1"/>
</dbReference>
<dbReference type="InterPro" id="IPR000160">
    <property type="entry name" value="GGDEF_dom"/>
</dbReference>
<evidence type="ECO:0000259" key="4">
    <source>
        <dbReference type="PROSITE" id="PS50887"/>
    </source>
</evidence>
<dbReference type="RefSeq" id="WP_171202422.1">
    <property type="nucleotide sequence ID" value="NZ_BAAANP010000002.1"/>
</dbReference>
<name>A0A849BHG5_9ACTN</name>
<feature type="compositionally biased region" description="Gly residues" evidence="1">
    <location>
        <begin position="443"/>
        <end position="460"/>
    </location>
</feature>